<dbReference type="HAMAP" id="MF_01054">
    <property type="entry name" value="UPF0237"/>
    <property type="match status" value="1"/>
</dbReference>
<dbReference type="InterPro" id="IPR002912">
    <property type="entry name" value="ACT_dom"/>
</dbReference>
<comment type="similarity">
    <text evidence="1">Belongs to the UPF0237 family.</text>
</comment>
<reference evidence="3" key="1">
    <citation type="journal article" date="2021" name="PeerJ">
        <title>Extensive microbial diversity within the chicken gut microbiome revealed by metagenomics and culture.</title>
        <authorList>
            <person name="Gilroy R."/>
            <person name="Ravi A."/>
            <person name="Getino M."/>
            <person name="Pursley I."/>
            <person name="Horton D.L."/>
            <person name="Alikhan N.F."/>
            <person name="Baker D."/>
            <person name="Gharbi K."/>
            <person name="Hall N."/>
            <person name="Watson M."/>
            <person name="Adriaenssens E.M."/>
            <person name="Foster-Nyarko E."/>
            <person name="Jarju S."/>
            <person name="Secka A."/>
            <person name="Antonio M."/>
            <person name="Oren A."/>
            <person name="Chaudhuri R.R."/>
            <person name="La Ragione R."/>
            <person name="Hildebrand F."/>
            <person name="Pallen M.J."/>
        </authorList>
    </citation>
    <scope>NUCLEOTIDE SEQUENCE</scope>
    <source>
        <strain evidence="3">12435</strain>
    </source>
</reference>
<dbReference type="PANTHER" id="PTHR34875:SF6">
    <property type="entry name" value="UPF0237 PROTEIN MJ1558"/>
    <property type="match status" value="1"/>
</dbReference>
<organism evidence="3 4">
    <name type="scientific">Candidatus Protoclostridium stercorigallinarum</name>
    <dbReference type="NCBI Taxonomy" id="2838741"/>
    <lineage>
        <taxon>Bacteria</taxon>
        <taxon>Bacillati</taxon>
        <taxon>Bacillota</taxon>
        <taxon>Clostridia</taxon>
        <taxon>Candidatus Protoclostridium</taxon>
    </lineage>
</organism>
<dbReference type="InterPro" id="IPR050990">
    <property type="entry name" value="UPF0237/GcvR_regulator"/>
</dbReference>
<reference evidence="3" key="2">
    <citation type="submission" date="2021-04" db="EMBL/GenBank/DDBJ databases">
        <authorList>
            <person name="Gilroy R."/>
        </authorList>
    </citation>
    <scope>NUCLEOTIDE SEQUENCE</scope>
    <source>
        <strain evidence="3">12435</strain>
    </source>
</reference>
<gene>
    <name evidence="3" type="ORF">H9892_06565</name>
</gene>
<evidence type="ECO:0000313" key="3">
    <source>
        <dbReference type="EMBL" id="HIW02985.1"/>
    </source>
</evidence>
<dbReference type="PANTHER" id="PTHR34875">
    <property type="entry name" value="UPF0237 PROTEIN MJ1558"/>
    <property type="match status" value="1"/>
</dbReference>
<dbReference type="SUPFAM" id="SSF55021">
    <property type="entry name" value="ACT-like"/>
    <property type="match status" value="1"/>
</dbReference>
<sequence>MKAIVTVLGKDKVGIIADVAIIMKEFGVNICDISQTLMQEYFTMIMLVDLSAATVDFATLQKELAARGMEIGVDIRIQHQDLFDSMHKI</sequence>
<dbReference type="Pfam" id="PF13740">
    <property type="entry name" value="ACT_6"/>
    <property type="match status" value="1"/>
</dbReference>
<evidence type="ECO:0000259" key="2">
    <source>
        <dbReference type="PROSITE" id="PS51671"/>
    </source>
</evidence>
<accession>A0A9D1Q1Q7</accession>
<evidence type="ECO:0000313" key="4">
    <source>
        <dbReference type="Proteomes" id="UP000823990"/>
    </source>
</evidence>
<feature type="domain" description="ACT" evidence="2">
    <location>
        <begin position="4"/>
        <end position="78"/>
    </location>
</feature>
<dbReference type="AlphaFoldDB" id="A0A9D1Q1Q7"/>
<dbReference type="EMBL" id="DXHS01000108">
    <property type="protein sequence ID" value="HIW02985.1"/>
    <property type="molecule type" value="Genomic_DNA"/>
</dbReference>
<comment type="caution">
    <text evidence="3">The sequence shown here is derived from an EMBL/GenBank/DDBJ whole genome shotgun (WGS) entry which is preliminary data.</text>
</comment>
<name>A0A9D1Q1Q7_9FIRM</name>
<evidence type="ECO:0000256" key="1">
    <source>
        <dbReference type="HAMAP-Rule" id="MF_01054"/>
    </source>
</evidence>
<dbReference type="Proteomes" id="UP000823990">
    <property type="component" value="Unassembled WGS sequence"/>
</dbReference>
<protein>
    <recommendedName>
        <fullName evidence="1">UPF0237 protein H9892_06565</fullName>
    </recommendedName>
</protein>
<proteinExistence type="inferred from homology"/>
<dbReference type="CDD" id="cd04872">
    <property type="entry name" value="ACT_1ZPV"/>
    <property type="match status" value="1"/>
</dbReference>
<dbReference type="PROSITE" id="PS51671">
    <property type="entry name" value="ACT"/>
    <property type="match status" value="1"/>
</dbReference>
<dbReference type="InterPro" id="IPR022986">
    <property type="entry name" value="UPF0237_ACT"/>
</dbReference>
<dbReference type="NCBIfam" id="NF001220">
    <property type="entry name" value="PRK00194.1"/>
    <property type="match status" value="1"/>
</dbReference>
<dbReference type="Gene3D" id="3.30.70.260">
    <property type="match status" value="1"/>
</dbReference>
<dbReference type="InterPro" id="IPR045865">
    <property type="entry name" value="ACT-like_dom_sf"/>
</dbReference>